<name>A0ABQ6JP82_9ACTN</name>
<organism evidence="3 4">
    <name type="scientific">Angustibacter aerolatus</name>
    <dbReference type="NCBI Taxonomy" id="1162965"/>
    <lineage>
        <taxon>Bacteria</taxon>
        <taxon>Bacillati</taxon>
        <taxon>Actinomycetota</taxon>
        <taxon>Actinomycetes</taxon>
        <taxon>Kineosporiales</taxon>
        <taxon>Kineosporiaceae</taxon>
    </lineage>
</organism>
<dbReference type="Proteomes" id="UP001157017">
    <property type="component" value="Unassembled WGS sequence"/>
</dbReference>
<feature type="domain" description="Proteasomal ATPase second OB" evidence="2">
    <location>
        <begin position="21"/>
        <end position="76"/>
    </location>
</feature>
<evidence type="ECO:0000256" key="1">
    <source>
        <dbReference type="SAM" id="MobiDB-lite"/>
    </source>
</evidence>
<feature type="region of interest" description="Disordered" evidence="1">
    <location>
        <begin position="139"/>
        <end position="178"/>
    </location>
</feature>
<dbReference type="Gene3D" id="2.40.50.140">
    <property type="entry name" value="Nucleic acid-binding proteins"/>
    <property type="match status" value="1"/>
</dbReference>
<protein>
    <recommendedName>
        <fullName evidence="2">Proteasomal ATPase second OB domain-containing protein</fullName>
    </recommendedName>
</protein>
<gene>
    <name evidence="3" type="ORF">GCM10025868_46360</name>
</gene>
<comment type="caution">
    <text evidence="3">The sequence shown here is derived from an EMBL/GenBank/DDBJ whole genome shotgun (WGS) entry which is preliminary data.</text>
</comment>
<dbReference type="InterPro" id="IPR012340">
    <property type="entry name" value="NA-bd_OB-fold"/>
</dbReference>
<evidence type="ECO:0000313" key="4">
    <source>
        <dbReference type="Proteomes" id="UP001157017"/>
    </source>
</evidence>
<sequence length="178" mass="19154">MLLNEALNVVEALAFERVGEVVSLKEHLGEDRVLVVGHADEERVARLADSLHDQKPARRRRPAARPRAGFVYERIPKAEVEEPVLEEVPDIAYEDIGGLGGQIDQIRDAVEPAVPAPRPVPRAPAAPAEGRAALRPARLRQDAHRQGGRGLAGAQGGRAHRAAAGQVVLPEHQGSRAC</sequence>
<accession>A0ABQ6JP82</accession>
<proteinExistence type="predicted"/>
<evidence type="ECO:0000259" key="2">
    <source>
        <dbReference type="Pfam" id="PF16450"/>
    </source>
</evidence>
<evidence type="ECO:0000313" key="3">
    <source>
        <dbReference type="EMBL" id="GMA89386.1"/>
    </source>
</evidence>
<dbReference type="EMBL" id="BSUZ01000001">
    <property type="protein sequence ID" value="GMA89386.1"/>
    <property type="molecule type" value="Genomic_DNA"/>
</dbReference>
<dbReference type="Pfam" id="PF16450">
    <property type="entry name" value="Prot_ATP_ID_OB_C"/>
    <property type="match status" value="1"/>
</dbReference>
<reference evidence="4" key="1">
    <citation type="journal article" date="2019" name="Int. J. Syst. Evol. Microbiol.">
        <title>The Global Catalogue of Microorganisms (GCM) 10K type strain sequencing project: providing services to taxonomists for standard genome sequencing and annotation.</title>
        <authorList>
            <consortium name="The Broad Institute Genomics Platform"/>
            <consortium name="The Broad Institute Genome Sequencing Center for Infectious Disease"/>
            <person name="Wu L."/>
            <person name="Ma J."/>
        </authorList>
    </citation>
    <scope>NUCLEOTIDE SEQUENCE [LARGE SCALE GENOMIC DNA]</scope>
    <source>
        <strain evidence="4">NBRC 108730</strain>
    </source>
</reference>
<dbReference type="InterPro" id="IPR032501">
    <property type="entry name" value="Prot_ATP_ID_OB_2nd"/>
</dbReference>
<keyword evidence="4" id="KW-1185">Reference proteome</keyword>